<evidence type="ECO:0000256" key="7">
    <source>
        <dbReference type="ARBA" id="ARBA00022723"/>
    </source>
</evidence>
<dbReference type="RefSeq" id="WP_425572865.1">
    <property type="nucleotide sequence ID" value="NZ_BAAABW010000012.1"/>
</dbReference>
<evidence type="ECO:0000256" key="9">
    <source>
        <dbReference type="ARBA" id="ARBA00022833"/>
    </source>
</evidence>
<evidence type="ECO:0000256" key="8">
    <source>
        <dbReference type="ARBA" id="ARBA00022801"/>
    </source>
</evidence>
<evidence type="ECO:0000256" key="1">
    <source>
        <dbReference type="ARBA" id="ARBA00000098"/>
    </source>
</evidence>
<dbReference type="Gene3D" id="1.10.390.10">
    <property type="entry name" value="Neutral Protease Domain 2"/>
    <property type="match status" value="1"/>
</dbReference>
<feature type="region of interest" description="Disordered" evidence="13">
    <location>
        <begin position="22"/>
        <end position="41"/>
    </location>
</feature>
<name>A0ABP3GGG7_9ACTN</name>
<evidence type="ECO:0000256" key="10">
    <source>
        <dbReference type="ARBA" id="ARBA00023049"/>
    </source>
</evidence>
<keyword evidence="9" id="KW-0862">Zinc</keyword>
<evidence type="ECO:0000256" key="11">
    <source>
        <dbReference type="ARBA" id="ARBA00029811"/>
    </source>
</evidence>
<dbReference type="PANTHER" id="PTHR11533:SF297">
    <property type="entry name" value="AMINOPEPTIDASE N"/>
    <property type="match status" value="1"/>
</dbReference>
<dbReference type="Gene3D" id="2.60.40.1730">
    <property type="entry name" value="tricorn interacting facor f3 domain"/>
    <property type="match status" value="1"/>
</dbReference>
<dbReference type="EC" id="3.4.11.2" evidence="4"/>
<evidence type="ECO:0000259" key="16">
    <source>
        <dbReference type="Pfam" id="PF17900"/>
    </source>
</evidence>
<dbReference type="CDD" id="cd09603">
    <property type="entry name" value="M1_APN_like"/>
    <property type="match status" value="1"/>
</dbReference>
<keyword evidence="10" id="KW-0482">Metalloprotease</keyword>
<evidence type="ECO:0000256" key="13">
    <source>
        <dbReference type="SAM" id="MobiDB-lite"/>
    </source>
</evidence>
<dbReference type="SUPFAM" id="SSF63737">
    <property type="entry name" value="Leukotriene A4 hydrolase N-terminal domain"/>
    <property type="match status" value="1"/>
</dbReference>
<keyword evidence="14" id="KW-0732">Signal</keyword>
<dbReference type="InterPro" id="IPR050344">
    <property type="entry name" value="Peptidase_M1_aminopeptidases"/>
</dbReference>
<dbReference type="SUPFAM" id="SSF55486">
    <property type="entry name" value="Metalloproteases ('zincins'), catalytic domain"/>
    <property type="match status" value="1"/>
</dbReference>
<dbReference type="InterPro" id="IPR014782">
    <property type="entry name" value="Peptidase_M1_dom"/>
</dbReference>
<evidence type="ECO:0000256" key="14">
    <source>
        <dbReference type="SAM" id="SignalP"/>
    </source>
</evidence>
<dbReference type="Pfam" id="PF01433">
    <property type="entry name" value="Peptidase_M1"/>
    <property type="match status" value="1"/>
</dbReference>
<keyword evidence="18" id="KW-1185">Reference proteome</keyword>
<sequence length="475" mass="51084">MNAFRGTLVSLTTVVALTAATGPAPAGPPPDPPSAGAPGLGDPFFPLDGNGGYHALHYGLTLDYTPADTHLDGRAVVTARATQNLSRFDLDLSGLTVRSVRVGAAPAAFHRVGQELIVTPRTPLHRGEVFDVTVAYDGSPQAINVPGDPYDGWNITDDGAFVAGEPQGSRTWFPLNNHPLDKAAFDFTITVPEGYTAVANGTLAGQRTRQGRTTFRWHSPEPMAGYLATATIGKFSTDSYRTPSGLPVFTAVDPREAAASAPVLKRLPEVVDWESRLFGPYPFGAAGAIVDHAPQIPYTALETQTRPLYAHAPEIVTLVHETAHQWFGDSVSLARWQDVWLNEGFATYAEWLWAEQHGGIPAQQAFDAYCAKPANDPIWAFPPAAPGDFSHLFDAPVYDRGAMALHAVRTVVGDRAFFRLLRAWAGRHRDGHGTTEEFTSLARTVSPRDPGPALATWLYGKGKPVQSCSPATTSR</sequence>
<comment type="similarity">
    <text evidence="3">Belongs to the peptidase M1 family.</text>
</comment>
<evidence type="ECO:0000256" key="2">
    <source>
        <dbReference type="ARBA" id="ARBA00001947"/>
    </source>
</evidence>
<dbReference type="InterPro" id="IPR001930">
    <property type="entry name" value="Peptidase_M1"/>
</dbReference>
<feature type="compositionally biased region" description="Pro residues" evidence="13">
    <location>
        <begin position="25"/>
        <end position="35"/>
    </location>
</feature>
<feature type="domain" description="Aminopeptidase N-like N-terminal" evidence="16">
    <location>
        <begin position="56"/>
        <end position="227"/>
    </location>
</feature>
<keyword evidence="7" id="KW-0479">Metal-binding</keyword>
<feature type="signal peptide" evidence="14">
    <location>
        <begin position="1"/>
        <end position="26"/>
    </location>
</feature>
<keyword evidence="8" id="KW-0378">Hydrolase</keyword>
<accession>A0ABP3GGG7</accession>
<evidence type="ECO:0000256" key="12">
    <source>
        <dbReference type="ARBA" id="ARBA00031533"/>
    </source>
</evidence>
<evidence type="ECO:0000256" key="4">
    <source>
        <dbReference type="ARBA" id="ARBA00012564"/>
    </source>
</evidence>
<dbReference type="InterPro" id="IPR042097">
    <property type="entry name" value="Aminopeptidase_N-like_N_sf"/>
</dbReference>
<dbReference type="PRINTS" id="PR00756">
    <property type="entry name" value="ALADIPTASE"/>
</dbReference>
<reference evidence="18" key="1">
    <citation type="journal article" date="2019" name="Int. J. Syst. Evol. Microbiol.">
        <title>The Global Catalogue of Microorganisms (GCM) 10K type strain sequencing project: providing services to taxonomists for standard genome sequencing and annotation.</title>
        <authorList>
            <consortium name="The Broad Institute Genomics Platform"/>
            <consortium name="The Broad Institute Genome Sequencing Center for Infectious Disease"/>
            <person name="Wu L."/>
            <person name="Ma J."/>
        </authorList>
    </citation>
    <scope>NUCLEOTIDE SEQUENCE [LARGE SCALE GENOMIC DNA]</scope>
    <source>
        <strain evidence="18">JCM 4565</strain>
    </source>
</reference>
<dbReference type="PANTHER" id="PTHR11533">
    <property type="entry name" value="PROTEASE M1 ZINC METALLOPROTEASE"/>
    <property type="match status" value="1"/>
</dbReference>
<comment type="catalytic activity">
    <reaction evidence="1">
        <text>Release of an N-terminal amino acid, Xaa-|-Yaa- from a peptide, amide or arylamide. Xaa is preferably Ala, but may be most amino acids including Pro (slow action). When a terminal hydrophobic residue is followed by a prolyl residue, the two may be released as an intact Xaa-Pro dipeptide.</text>
        <dbReference type="EC" id="3.4.11.2"/>
    </reaction>
</comment>
<feature type="chain" id="PRO_5046335410" description="Aminopeptidase N" evidence="14">
    <location>
        <begin position="27"/>
        <end position="475"/>
    </location>
</feature>
<feature type="domain" description="Peptidase M1 membrane alanine aminopeptidase" evidence="15">
    <location>
        <begin position="317"/>
        <end position="440"/>
    </location>
</feature>
<dbReference type="Proteomes" id="UP001500063">
    <property type="component" value="Unassembled WGS sequence"/>
</dbReference>
<evidence type="ECO:0000256" key="5">
    <source>
        <dbReference type="ARBA" id="ARBA00015611"/>
    </source>
</evidence>
<organism evidence="17 18">
    <name type="scientific">Streptomyces blastmyceticus</name>
    <dbReference type="NCBI Taxonomy" id="68180"/>
    <lineage>
        <taxon>Bacteria</taxon>
        <taxon>Bacillati</taxon>
        <taxon>Actinomycetota</taxon>
        <taxon>Actinomycetes</taxon>
        <taxon>Kitasatosporales</taxon>
        <taxon>Streptomycetaceae</taxon>
        <taxon>Streptomyces</taxon>
    </lineage>
</organism>
<dbReference type="InterPro" id="IPR045357">
    <property type="entry name" value="Aminopeptidase_N-like_N"/>
</dbReference>
<dbReference type="Pfam" id="PF17900">
    <property type="entry name" value="Peptidase_M1_N"/>
    <property type="match status" value="1"/>
</dbReference>
<evidence type="ECO:0000256" key="3">
    <source>
        <dbReference type="ARBA" id="ARBA00010136"/>
    </source>
</evidence>
<dbReference type="EMBL" id="BAAABW010000012">
    <property type="protein sequence ID" value="GAA0343800.1"/>
    <property type="molecule type" value="Genomic_DNA"/>
</dbReference>
<comment type="cofactor">
    <cofactor evidence="2">
        <name>Zn(2+)</name>
        <dbReference type="ChEBI" id="CHEBI:29105"/>
    </cofactor>
</comment>
<evidence type="ECO:0000313" key="17">
    <source>
        <dbReference type="EMBL" id="GAA0343800.1"/>
    </source>
</evidence>
<evidence type="ECO:0000256" key="6">
    <source>
        <dbReference type="ARBA" id="ARBA00022670"/>
    </source>
</evidence>
<protein>
    <recommendedName>
        <fullName evidence="5">Aminopeptidase N</fullName>
        <ecNumber evidence="4">3.4.11.2</ecNumber>
    </recommendedName>
    <alternativeName>
        <fullName evidence="11">Alanine aminopeptidase</fullName>
    </alternativeName>
    <alternativeName>
        <fullName evidence="12">Lysyl aminopeptidase</fullName>
    </alternativeName>
</protein>
<comment type="caution">
    <text evidence="17">The sequence shown here is derived from an EMBL/GenBank/DDBJ whole genome shotgun (WGS) entry which is preliminary data.</text>
</comment>
<evidence type="ECO:0000313" key="18">
    <source>
        <dbReference type="Proteomes" id="UP001500063"/>
    </source>
</evidence>
<keyword evidence="6" id="KW-0645">Protease</keyword>
<evidence type="ECO:0000259" key="15">
    <source>
        <dbReference type="Pfam" id="PF01433"/>
    </source>
</evidence>
<proteinExistence type="inferred from homology"/>
<dbReference type="InterPro" id="IPR027268">
    <property type="entry name" value="Peptidase_M4/M1_CTD_sf"/>
</dbReference>
<gene>
    <name evidence="17" type="ORF">GCM10010319_19860</name>
</gene>